<comment type="cofactor">
    <cofactor evidence="1">
        <name>pyridoxal 5'-phosphate</name>
        <dbReference type="ChEBI" id="CHEBI:597326"/>
    </cofactor>
</comment>
<dbReference type="STRING" id="1914305.BLW93_02860"/>
<evidence type="ECO:0000313" key="4">
    <source>
        <dbReference type="EMBL" id="OMH40869.1"/>
    </source>
</evidence>
<evidence type="ECO:0000313" key="5">
    <source>
        <dbReference type="Proteomes" id="UP000187408"/>
    </source>
</evidence>
<name>A0A1R1MM90_9BACT</name>
<dbReference type="AlphaFoldDB" id="A0A1R1MM90"/>
<evidence type="ECO:0000256" key="2">
    <source>
        <dbReference type="ARBA" id="ARBA00022898"/>
    </source>
</evidence>
<dbReference type="InterPro" id="IPR001926">
    <property type="entry name" value="TrpB-like_PALP"/>
</dbReference>
<proteinExistence type="predicted"/>
<dbReference type="Gene3D" id="3.40.50.1100">
    <property type="match status" value="2"/>
</dbReference>
<protein>
    <recommendedName>
        <fullName evidence="3">Tryptophan synthase beta chain-like PALP domain-containing protein</fullName>
    </recommendedName>
</protein>
<accession>A0A1R1MM90</accession>
<evidence type="ECO:0000259" key="3">
    <source>
        <dbReference type="Pfam" id="PF00291"/>
    </source>
</evidence>
<dbReference type="Pfam" id="PF00291">
    <property type="entry name" value="PALP"/>
    <property type="match status" value="1"/>
</dbReference>
<comment type="caution">
    <text evidence="4">The sequence shown here is derived from an EMBL/GenBank/DDBJ whole genome shotgun (WGS) entry which is preliminary data.</text>
</comment>
<dbReference type="Proteomes" id="UP000187408">
    <property type="component" value="Unassembled WGS sequence"/>
</dbReference>
<dbReference type="EMBL" id="MOEN01000007">
    <property type="protein sequence ID" value="OMH40869.1"/>
    <property type="molecule type" value="Genomic_DNA"/>
</dbReference>
<feature type="domain" description="Tryptophan synthase beta chain-like PALP" evidence="3">
    <location>
        <begin position="36"/>
        <end position="294"/>
    </location>
</feature>
<gene>
    <name evidence="4" type="ORF">BLW93_02860</name>
</gene>
<dbReference type="SUPFAM" id="SSF53686">
    <property type="entry name" value="Tryptophan synthase beta subunit-like PLP-dependent enzymes"/>
    <property type="match status" value="1"/>
</dbReference>
<dbReference type="InterPro" id="IPR036052">
    <property type="entry name" value="TrpB-like_PALP_sf"/>
</dbReference>
<sequence length="313" mass="35075">MSSLIENSRFIEDFFGRKRIKILLSGFFEKFGARCPTGSFKDYITGLTLYFRKKKELVVVSAGNVARAFFYKASVLKRPLTIVLPEYALEGLKIPAPPSKTVTIYAIKGEYNDAIDFSKELVAKNPEKYEHEGGLSNKWRIKGLCRLFRRLPPFDIYFQAVSGGVGPMSIYETSKATGKELPRLFLSQNLPYAPVLAAVKGEKIPEPELAEKILAKVLSNAKTNIPLLSKLIDESNGKIYGITNEELVSAKKVFEEFIEEEIDYSCGVTLASVLKAIKNGDIKEEEKILIHITGGGYSKVKKHFPDEKQIIHI</sequence>
<evidence type="ECO:0000256" key="1">
    <source>
        <dbReference type="ARBA" id="ARBA00001933"/>
    </source>
</evidence>
<organism evidence="4 5">
    <name type="scientific">Desulfurobacterium indicum</name>
    <dbReference type="NCBI Taxonomy" id="1914305"/>
    <lineage>
        <taxon>Bacteria</taxon>
        <taxon>Pseudomonadati</taxon>
        <taxon>Aquificota</taxon>
        <taxon>Aquificia</taxon>
        <taxon>Desulfurobacteriales</taxon>
        <taxon>Desulfurobacteriaceae</taxon>
        <taxon>Desulfurobacterium</taxon>
    </lineage>
</organism>
<keyword evidence="5" id="KW-1185">Reference proteome</keyword>
<reference evidence="4 5" key="1">
    <citation type="submission" date="2016-10" db="EMBL/GenBank/DDBJ databases">
        <title>Genome sequence of a sulfur-reducing bacterium Desulfurobacterium indicum K6013.</title>
        <authorList>
            <person name="Cao J."/>
            <person name="Shao Z."/>
            <person name="Alain K."/>
            <person name="Jebbar M."/>
        </authorList>
    </citation>
    <scope>NUCLEOTIDE SEQUENCE [LARGE SCALE GENOMIC DNA]</scope>
    <source>
        <strain evidence="4 5">K6013</strain>
    </source>
</reference>
<keyword evidence="2" id="KW-0663">Pyridoxal phosphate</keyword>